<dbReference type="RefSeq" id="XP_014680207.1">
    <property type="nucleotide sequence ID" value="XM_014824721.1"/>
</dbReference>
<gene>
    <name evidence="3" type="primary">LOC106820178</name>
</gene>
<reference evidence="3" key="1">
    <citation type="submission" date="2025-08" db="UniProtKB">
        <authorList>
            <consortium name="RefSeq"/>
        </authorList>
    </citation>
    <scope>IDENTIFICATION</scope>
</reference>
<protein>
    <submittedName>
        <fullName evidence="3">Uncharacterized protein LOC106820178</fullName>
    </submittedName>
</protein>
<dbReference type="Pfam" id="PF16184">
    <property type="entry name" value="Cadherin_3"/>
    <property type="match status" value="1"/>
</dbReference>
<proteinExistence type="predicted"/>
<organism evidence="2 3">
    <name type="scientific">Priapulus caudatus</name>
    <name type="common">Priapulid worm</name>
    <dbReference type="NCBI Taxonomy" id="37621"/>
    <lineage>
        <taxon>Eukaryota</taxon>
        <taxon>Metazoa</taxon>
        <taxon>Ecdysozoa</taxon>
        <taxon>Scalidophora</taxon>
        <taxon>Priapulida</taxon>
        <taxon>Priapulimorpha</taxon>
        <taxon>Priapulimorphida</taxon>
        <taxon>Priapulidae</taxon>
        <taxon>Priapulus</taxon>
    </lineage>
</organism>
<dbReference type="Proteomes" id="UP000695022">
    <property type="component" value="Unplaced"/>
</dbReference>
<feature type="repeat" description="CSPG" evidence="1">
    <location>
        <begin position="1"/>
        <end position="87"/>
    </location>
</feature>
<evidence type="ECO:0000313" key="3">
    <source>
        <dbReference type="RefSeq" id="XP_014680207.1"/>
    </source>
</evidence>
<keyword evidence="2" id="KW-1185">Reference proteome</keyword>
<dbReference type="GeneID" id="106820178"/>
<sequence length="166" mass="18631">VKPGESQTVTSRHLRATTDHPEQDFDIIYVLVNKPEFGEVVARNRDNVTTIVDSFSQRDVDDSLIAYLNTRVPENLPAEDAFSFDISAKHGSTIYNEVMLVLIGETTEGERQELLFAGDLEVLEGAAITNHPGFSQSRRAHSRCGRALFAVGNLLFEIWGLRRTRR</sequence>
<feature type="non-terminal residue" evidence="3">
    <location>
        <position position="1"/>
    </location>
</feature>
<name>A0ABM1F6Y6_PRICU</name>
<evidence type="ECO:0000256" key="1">
    <source>
        <dbReference type="PROSITE-ProRule" id="PRU01201"/>
    </source>
</evidence>
<dbReference type="InterPro" id="IPR039005">
    <property type="entry name" value="CSPG_rpt"/>
</dbReference>
<dbReference type="PROSITE" id="PS51854">
    <property type="entry name" value="CSPG"/>
    <property type="match status" value="1"/>
</dbReference>
<accession>A0ABM1F6Y6</accession>
<evidence type="ECO:0000313" key="2">
    <source>
        <dbReference type="Proteomes" id="UP000695022"/>
    </source>
</evidence>